<gene>
    <name evidence="2" type="ORF">CYMTET_45267</name>
    <name evidence="1" type="ORF">CYMTET_48738</name>
</gene>
<organism evidence="1 3">
    <name type="scientific">Cymbomonas tetramitiformis</name>
    <dbReference type="NCBI Taxonomy" id="36881"/>
    <lineage>
        <taxon>Eukaryota</taxon>
        <taxon>Viridiplantae</taxon>
        <taxon>Chlorophyta</taxon>
        <taxon>Pyramimonadophyceae</taxon>
        <taxon>Pyramimonadales</taxon>
        <taxon>Pyramimonadaceae</taxon>
        <taxon>Cymbomonas</taxon>
    </lineage>
</organism>
<proteinExistence type="predicted"/>
<reference evidence="1 3" key="1">
    <citation type="journal article" date="2015" name="Genome Biol. Evol.">
        <title>Comparative Genomics of a Bacterivorous Green Alga Reveals Evolutionary Causalities and Consequences of Phago-Mixotrophic Mode of Nutrition.</title>
        <authorList>
            <person name="Burns J.A."/>
            <person name="Paasch A."/>
            <person name="Narechania A."/>
            <person name="Kim E."/>
        </authorList>
    </citation>
    <scope>NUCLEOTIDE SEQUENCE [LARGE SCALE GENOMIC DNA]</scope>
    <source>
        <strain evidence="1">PLY_AMNH</strain>
    </source>
</reference>
<keyword evidence="3" id="KW-1185">Reference proteome</keyword>
<dbReference type="AlphaFoldDB" id="A0AAE0EWI1"/>
<sequence length="120" mass="13753">MTSTSLAAGSWCIAAVRLYVIGRDLLRPRHHYPTRYRGKCERVTLYDALVAVDVVEQGTEVEMQQIATDNPSERDELPRGVRKSREKEHAALKYPARVDPRPLLVLERRLGRENRGAVNW</sequence>
<comment type="caution">
    <text evidence="1">The sequence shown here is derived from an EMBL/GenBank/DDBJ whole genome shotgun (WGS) entry which is preliminary data.</text>
</comment>
<dbReference type="Proteomes" id="UP001190700">
    <property type="component" value="Unassembled WGS sequence"/>
</dbReference>
<reference evidence="1" key="2">
    <citation type="submission" date="2023-06" db="EMBL/GenBank/DDBJ databases">
        <title>Long-read-based genome assembly of the green algal bacterivore Cymbomonas tetramitiformis.</title>
        <authorList>
            <person name="Gyaltshen Y."/>
            <person name="Rozenberg A."/>
            <person name="Paasch A."/>
            <person name="Burns J.A."/>
            <person name="Warring S."/>
            <person name="Larson R."/>
            <person name="Maurer-Alcala X."/>
            <person name="Dacks J."/>
            <person name="Kim E."/>
        </authorList>
    </citation>
    <scope>NUCLEOTIDE SEQUENCE</scope>
    <source>
        <strain evidence="1">PLY_AMNH</strain>
    </source>
</reference>
<name>A0AAE0EWI1_9CHLO</name>
<evidence type="ECO:0000313" key="3">
    <source>
        <dbReference type="Proteomes" id="UP001190700"/>
    </source>
</evidence>
<dbReference type="EMBL" id="LGRX02033383">
    <property type="protein sequence ID" value="KAK3241510.1"/>
    <property type="molecule type" value="Genomic_DNA"/>
</dbReference>
<accession>A0AAE0EWI1</accession>
<dbReference type="EMBL" id="LGRX02030969">
    <property type="protein sequence ID" value="KAK3245145.1"/>
    <property type="molecule type" value="Genomic_DNA"/>
</dbReference>
<evidence type="ECO:0000313" key="2">
    <source>
        <dbReference type="EMBL" id="KAK3245145.1"/>
    </source>
</evidence>
<protein>
    <submittedName>
        <fullName evidence="1">Uncharacterized protein</fullName>
    </submittedName>
</protein>
<evidence type="ECO:0000313" key="1">
    <source>
        <dbReference type="EMBL" id="KAK3241510.1"/>
    </source>
</evidence>